<dbReference type="InterPro" id="IPR013762">
    <property type="entry name" value="Integrase-like_cat_sf"/>
</dbReference>
<dbReference type="Proteomes" id="UP000305654">
    <property type="component" value="Unassembled WGS sequence"/>
</dbReference>
<dbReference type="OrthoDB" id="5513193at2"/>
<dbReference type="GO" id="GO:0003677">
    <property type="term" value="F:DNA binding"/>
    <property type="evidence" value="ECO:0007669"/>
    <property type="project" value="UniProtKB-KW"/>
</dbReference>
<proteinExistence type="predicted"/>
<dbReference type="EMBL" id="VCDI01000011">
    <property type="protein sequence ID" value="TLU70725.1"/>
    <property type="molecule type" value="Genomic_DNA"/>
</dbReference>
<reference evidence="3 4" key="1">
    <citation type="submission" date="2019-05" db="EMBL/GenBank/DDBJ databases">
        <authorList>
            <person name="Pankratov T."/>
            <person name="Grouzdev D."/>
        </authorList>
    </citation>
    <scope>NUCLEOTIDE SEQUENCE [LARGE SCALE GENOMIC DNA]</scope>
    <source>
        <strain evidence="3 4">KEBCLARHB70R</strain>
    </source>
</reference>
<comment type="caution">
    <text evidence="3">The sequence shown here is derived from an EMBL/GenBank/DDBJ whole genome shotgun (WGS) entry which is preliminary data.</text>
</comment>
<dbReference type="InterPro" id="IPR010998">
    <property type="entry name" value="Integrase_recombinase_N"/>
</dbReference>
<evidence type="ECO:0000313" key="3">
    <source>
        <dbReference type="EMBL" id="TLU70725.1"/>
    </source>
</evidence>
<dbReference type="InterPro" id="IPR011010">
    <property type="entry name" value="DNA_brk_join_enz"/>
</dbReference>
<dbReference type="Gene3D" id="1.10.443.10">
    <property type="entry name" value="Intergrase catalytic core"/>
    <property type="match status" value="1"/>
</dbReference>
<protein>
    <recommendedName>
        <fullName evidence="5">Integrase</fullName>
    </recommendedName>
</protein>
<keyword evidence="2" id="KW-0233">DNA recombination</keyword>
<accession>A0A5R9IZ35</accession>
<dbReference type="GO" id="GO:0006310">
    <property type="term" value="P:DNA recombination"/>
    <property type="evidence" value="ECO:0007669"/>
    <property type="project" value="UniProtKB-KW"/>
</dbReference>
<dbReference type="SUPFAM" id="SSF47823">
    <property type="entry name" value="lambda integrase-like, N-terminal domain"/>
    <property type="match status" value="1"/>
</dbReference>
<dbReference type="AlphaFoldDB" id="A0A5R9IZ35"/>
<evidence type="ECO:0000313" key="4">
    <source>
        <dbReference type="Proteomes" id="UP000305654"/>
    </source>
</evidence>
<organism evidence="3 4">
    <name type="scientific">Lichenicoccus roseus</name>
    <dbReference type="NCBI Taxonomy" id="2683649"/>
    <lineage>
        <taxon>Bacteria</taxon>
        <taxon>Pseudomonadati</taxon>
        <taxon>Pseudomonadota</taxon>
        <taxon>Alphaproteobacteria</taxon>
        <taxon>Acetobacterales</taxon>
        <taxon>Acetobacteraceae</taxon>
        <taxon>Lichenicoccus</taxon>
    </lineage>
</organism>
<evidence type="ECO:0008006" key="5">
    <source>
        <dbReference type="Google" id="ProtNLM"/>
    </source>
</evidence>
<dbReference type="SUPFAM" id="SSF56349">
    <property type="entry name" value="DNA breaking-rejoining enzymes"/>
    <property type="match status" value="1"/>
</dbReference>
<name>A0A5R9IZ35_9PROT</name>
<evidence type="ECO:0000256" key="1">
    <source>
        <dbReference type="ARBA" id="ARBA00023125"/>
    </source>
</evidence>
<dbReference type="Gene3D" id="1.10.150.130">
    <property type="match status" value="1"/>
</dbReference>
<keyword evidence="1" id="KW-0238">DNA-binding</keyword>
<dbReference type="GO" id="GO:0015074">
    <property type="term" value="P:DNA integration"/>
    <property type="evidence" value="ECO:0007669"/>
    <property type="project" value="InterPro"/>
</dbReference>
<gene>
    <name evidence="3" type="ORF">FE263_20360</name>
</gene>
<keyword evidence="4" id="KW-1185">Reference proteome</keyword>
<evidence type="ECO:0000256" key="2">
    <source>
        <dbReference type="ARBA" id="ARBA00023172"/>
    </source>
</evidence>
<dbReference type="RefSeq" id="WP_138327885.1">
    <property type="nucleotide sequence ID" value="NZ_VCDI01000011.1"/>
</dbReference>
<sequence>MTAATAGPQNGQHILRVAVLDDLAPTVLKPETRRLYATDWAAFALWCRNGNQTALPADAATLAAYLQDQAARLGLGALARRLAAIVNQHRRCGLQAPARDPVVRAVLREARREARPRRRPAPSAAQLTRMAGACPGDLAGLRDRALLLLAAAGLGRGALVGLDVEHIEFGHQGVTLQIVAVDGATQAVTLPRAAERRLCPARVLEDWLRSSETRFGPVFRKIDRWSNLEHQRLGTDALRRILVRRSLRRLRPKKPAS</sequence>